<dbReference type="EMBL" id="BMAR01000008">
    <property type="protein sequence ID" value="GFR44558.1"/>
    <property type="molecule type" value="Genomic_DNA"/>
</dbReference>
<proteinExistence type="predicted"/>
<dbReference type="SUPFAM" id="SSF50998">
    <property type="entry name" value="Quinoprotein alcohol dehydrogenase-like"/>
    <property type="match status" value="1"/>
</dbReference>
<reference evidence="2 3" key="1">
    <citation type="journal article" date="2021" name="Sci. Rep.">
        <title>Genome sequencing of the multicellular alga Astrephomene provides insights into convergent evolution of germ-soma differentiation.</title>
        <authorList>
            <person name="Yamashita S."/>
            <person name="Yamamoto K."/>
            <person name="Matsuzaki R."/>
            <person name="Suzuki S."/>
            <person name="Yamaguchi H."/>
            <person name="Hirooka S."/>
            <person name="Minakuchi Y."/>
            <person name="Miyagishima S."/>
            <person name="Kawachi M."/>
            <person name="Toyoda A."/>
            <person name="Nozaki H."/>
        </authorList>
    </citation>
    <scope>NUCLEOTIDE SEQUENCE [LARGE SCALE GENOMIC DNA]</scope>
    <source>
        <strain evidence="2 3">NIES-4017</strain>
    </source>
</reference>
<feature type="compositionally biased region" description="Low complexity" evidence="1">
    <location>
        <begin position="469"/>
        <end position="501"/>
    </location>
</feature>
<comment type="caution">
    <text evidence="2">The sequence shown here is derived from an EMBL/GenBank/DDBJ whole genome shotgun (WGS) entry which is preliminary data.</text>
</comment>
<keyword evidence="3" id="KW-1185">Reference proteome</keyword>
<dbReference type="AlphaFoldDB" id="A0AAD3DPX5"/>
<evidence type="ECO:0000313" key="2">
    <source>
        <dbReference type="EMBL" id="GFR44558.1"/>
    </source>
</evidence>
<evidence type="ECO:0000313" key="3">
    <source>
        <dbReference type="Proteomes" id="UP001054857"/>
    </source>
</evidence>
<dbReference type="Proteomes" id="UP001054857">
    <property type="component" value="Unassembled WGS sequence"/>
</dbReference>
<protein>
    <submittedName>
        <fullName evidence="2">Uncharacterized protein</fullName>
    </submittedName>
</protein>
<evidence type="ECO:0000256" key="1">
    <source>
        <dbReference type="SAM" id="MobiDB-lite"/>
    </source>
</evidence>
<gene>
    <name evidence="2" type="ORF">Agub_g5829</name>
</gene>
<name>A0AAD3DPX5_9CHLO</name>
<feature type="non-terminal residue" evidence="2">
    <location>
        <position position="1"/>
    </location>
</feature>
<feature type="region of interest" description="Disordered" evidence="1">
    <location>
        <begin position="452"/>
        <end position="520"/>
    </location>
</feature>
<sequence length="520" mass="52245">MQPDSSVVLFEELQLYGASSGERALAVSSVHKRQAADSSDRGGLLVSPDGSAVAILDATATSLTLLHFSDQLSPADVNSPRKRQDLTPCTAVRTFQPTRIDKCNLSLPDAICAVCWSEDGIRLALACLSGHVYILDRSGKPLAMLPPTGTPWAGKRPGAVALPSPSLLLLLTARPPLIFAVPLGPSGGAPAAPSGSRPGPPAAAPSSAVVLPPPRVLAALRPQPLGKAHGVVRTAVYDARTALLVVAGEGGCCGRGGAAGAGGSSQRGSGGTAAAADVSVSAWRLEVSAGGSAVKAAMLGAYVGPVASAASASPSASPAWPRRRWMLSLSPLGEHVALHAVPKPAGSKAGGGGGGGGGVLVLSLPQCLPVDPAAQFAGRSAGPPLPPATSGAPKASLAGSAVAAASVAWWSDETRLALSDVYGRVGLASLPGYDSLLSPWDEQPKFTPGTLIATKTNGPGPRGILVLEPTPTTSPTTTTPNLPQQQRQQQLPSKSSLLASSPAPPPAPGMRLVFLAERTP</sequence>
<dbReference type="InterPro" id="IPR011047">
    <property type="entry name" value="Quinoprotein_ADH-like_sf"/>
</dbReference>
<accession>A0AAD3DPX5</accession>
<dbReference type="SUPFAM" id="SSF63829">
    <property type="entry name" value="Calcium-dependent phosphotriesterase"/>
    <property type="match status" value="1"/>
</dbReference>
<organism evidence="2 3">
    <name type="scientific">Astrephomene gubernaculifera</name>
    <dbReference type="NCBI Taxonomy" id="47775"/>
    <lineage>
        <taxon>Eukaryota</taxon>
        <taxon>Viridiplantae</taxon>
        <taxon>Chlorophyta</taxon>
        <taxon>core chlorophytes</taxon>
        <taxon>Chlorophyceae</taxon>
        <taxon>CS clade</taxon>
        <taxon>Chlamydomonadales</taxon>
        <taxon>Astrephomenaceae</taxon>
        <taxon>Astrephomene</taxon>
    </lineage>
</organism>